<accession>X8CM19</accession>
<comment type="caution">
    <text evidence="1">The sequence shown here is derived from an EMBL/GenBank/DDBJ whole genome shotgun (WGS) entry which is preliminary data.</text>
</comment>
<proteinExistence type="predicted"/>
<evidence type="ECO:0000313" key="1">
    <source>
        <dbReference type="EMBL" id="EUA56508.1"/>
    </source>
</evidence>
<sequence length="51" mass="5718">MPRPDTGIDEAAVREYLKHKVSRFEQPRDIGIVSSIPRNPAGKVVRSQLTT</sequence>
<organism evidence="1">
    <name type="scientific">Mycobacterium xenopi 4042</name>
    <dbReference type="NCBI Taxonomy" id="1299334"/>
    <lineage>
        <taxon>Bacteria</taxon>
        <taxon>Bacillati</taxon>
        <taxon>Actinomycetota</taxon>
        <taxon>Actinomycetes</taxon>
        <taxon>Mycobacteriales</taxon>
        <taxon>Mycobacteriaceae</taxon>
        <taxon>Mycobacterium</taxon>
    </lineage>
</organism>
<name>X8CM19_MYCXE</name>
<gene>
    <name evidence="1" type="ORF">I553_8556</name>
</gene>
<dbReference type="AlphaFoldDB" id="X8CM19"/>
<dbReference type="InterPro" id="IPR045851">
    <property type="entry name" value="AMP-bd_C_sf"/>
</dbReference>
<dbReference type="SUPFAM" id="SSF56801">
    <property type="entry name" value="Acetyl-CoA synthetase-like"/>
    <property type="match status" value="1"/>
</dbReference>
<reference evidence="1" key="1">
    <citation type="submission" date="2014-01" db="EMBL/GenBank/DDBJ databases">
        <authorList>
            <person name="Brown-Elliot B."/>
            <person name="Wallace R."/>
            <person name="Lenaerts A."/>
            <person name="Ordway D."/>
            <person name="DeGroote M.A."/>
            <person name="Parker T."/>
            <person name="Sizemore C."/>
            <person name="Tallon L.J."/>
            <person name="Sadzewicz L.K."/>
            <person name="Sengamalay N."/>
            <person name="Fraser C.M."/>
            <person name="Hine E."/>
            <person name="Shefchek K.A."/>
            <person name="Das S.P."/>
            <person name="Tettelin H."/>
        </authorList>
    </citation>
    <scope>NUCLEOTIDE SEQUENCE [LARGE SCALE GENOMIC DNA]</scope>
    <source>
        <strain evidence="1">4042</strain>
    </source>
</reference>
<dbReference type="EMBL" id="JAOB01000029">
    <property type="protein sequence ID" value="EUA56508.1"/>
    <property type="molecule type" value="Genomic_DNA"/>
</dbReference>
<evidence type="ECO:0008006" key="2">
    <source>
        <dbReference type="Google" id="ProtNLM"/>
    </source>
</evidence>
<dbReference type="Gene3D" id="3.30.300.30">
    <property type="match status" value="1"/>
</dbReference>
<protein>
    <recommendedName>
        <fullName evidence="2">AMP-binding enzyme C-terminal domain-containing protein</fullName>
    </recommendedName>
</protein>
<dbReference type="PATRIC" id="fig|1299334.3.peg.2655"/>